<evidence type="ECO:0000313" key="6">
    <source>
        <dbReference type="EMBL" id="CAG7628699.1"/>
    </source>
</evidence>
<dbReference type="FunFam" id="1.10.10.10:FF:000001">
    <property type="entry name" value="LysR family transcriptional regulator"/>
    <property type="match status" value="1"/>
</dbReference>
<proteinExistence type="inferred from homology"/>
<dbReference type="AlphaFoldDB" id="A0A916NQP7"/>
<accession>A0A916NQP7</accession>
<keyword evidence="4" id="KW-0804">Transcription</keyword>
<name>A0A916NQP7_9BACL</name>
<dbReference type="CDD" id="cd08438">
    <property type="entry name" value="PBP2_CidR"/>
    <property type="match status" value="1"/>
</dbReference>
<dbReference type="InterPro" id="IPR050950">
    <property type="entry name" value="HTH-type_LysR_regulators"/>
</dbReference>
<dbReference type="GO" id="GO:0005829">
    <property type="term" value="C:cytosol"/>
    <property type="evidence" value="ECO:0007669"/>
    <property type="project" value="TreeGrafter"/>
</dbReference>
<evidence type="ECO:0000259" key="5">
    <source>
        <dbReference type="PROSITE" id="PS50931"/>
    </source>
</evidence>
<dbReference type="GO" id="GO:0003677">
    <property type="term" value="F:DNA binding"/>
    <property type="evidence" value="ECO:0007669"/>
    <property type="project" value="UniProtKB-KW"/>
</dbReference>
<organism evidence="6 7">
    <name type="scientific">Paenibacillus solanacearum</name>
    <dbReference type="NCBI Taxonomy" id="2048548"/>
    <lineage>
        <taxon>Bacteria</taxon>
        <taxon>Bacillati</taxon>
        <taxon>Bacillota</taxon>
        <taxon>Bacilli</taxon>
        <taxon>Bacillales</taxon>
        <taxon>Paenibacillaceae</taxon>
        <taxon>Paenibacillus</taxon>
    </lineage>
</organism>
<dbReference type="Pfam" id="PF00126">
    <property type="entry name" value="HTH_1"/>
    <property type="match status" value="1"/>
</dbReference>
<evidence type="ECO:0000256" key="4">
    <source>
        <dbReference type="ARBA" id="ARBA00023163"/>
    </source>
</evidence>
<evidence type="ECO:0000256" key="1">
    <source>
        <dbReference type="ARBA" id="ARBA00009437"/>
    </source>
</evidence>
<dbReference type="PROSITE" id="PS50931">
    <property type="entry name" value="HTH_LYSR"/>
    <property type="match status" value="1"/>
</dbReference>
<keyword evidence="7" id="KW-1185">Reference proteome</keyword>
<dbReference type="InterPro" id="IPR000847">
    <property type="entry name" value="LysR_HTH_N"/>
</dbReference>
<dbReference type="RefSeq" id="WP_218092797.1">
    <property type="nucleotide sequence ID" value="NZ_CAJVAS010000012.1"/>
</dbReference>
<sequence length="310" mass="34824">MDIRHLQYFVEVAKHRSFSKAAEKLFVSQPTISKMVKNLEEEVGTDLLLRSTKRKLELTDAGQVVFRQGQAILQSLQSIANELDAIKNRKTGTIRLGIPPMTGARFFSKVISGFHQKYPGIHIKIIEDGSKSLEKELQQGELDLAVLALPVSLDAFDCIAIVNDDLQLLVHPSHPFSAHETVTLSDLRCESFILFREGFHLHEVIPAECRKAGFEPTVICESSQWDFISEMVAENFGIALLPGTICRLLDQDRVRAIPLIEPSIPWHLAISWQKDQYLSYASQEFIAYTCESLQVPRQPRSAKRAGAAVD</sequence>
<dbReference type="EMBL" id="CAJVAS010000012">
    <property type="protein sequence ID" value="CAG7628699.1"/>
    <property type="molecule type" value="Genomic_DNA"/>
</dbReference>
<dbReference type="Pfam" id="PF03466">
    <property type="entry name" value="LysR_substrate"/>
    <property type="match status" value="1"/>
</dbReference>
<dbReference type="PANTHER" id="PTHR30419">
    <property type="entry name" value="HTH-TYPE TRANSCRIPTIONAL REGULATOR YBHD"/>
    <property type="match status" value="1"/>
</dbReference>
<dbReference type="PANTHER" id="PTHR30419:SF8">
    <property type="entry name" value="NITROGEN ASSIMILATION TRANSCRIPTIONAL ACTIVATOR-RELATED"/>
    <property type="match status" value="1"/>
</dbReference>
<feature type="domain" description="HTH lysR-type" evidence="5">
    <location>
        <begin position="1"/>
        <end position="59"/>
    </location>
</feature>
<evidence type="ECO:0000256" key="2">
    <source>
        <dbReference type="ARBA" id="ARBA00023015"/>
    </source>
</evidence>
<dbReference type="InterPro" id="IPR005119">
    <property type="entry name" value="LysR_subst-bd"/>
</dbReference>
<comment type="caution">
    <text evidence="6">The sequence shown here is derived from an EMBL/GenBank/DDBJ whole genome shotgun (WGS) entry which is preliminary data.</text>
</comment>
<keyword evidence="2" id="KW-0805">Transcription regulation</keyword>
<evidence type="ECO:0000256" key="3">
    <source>
        <dbReference type="ARBA" id="ARBA00023125"/>
    </source>
</evidence>
<dbReference type="GO" id="GO:0003700">
    <property type="term" value="F:DNA-binding transcription factor activity"/>
    <property type="evidence" value="ECO:0007669"/>
    <property type="project" value="InterPro"/>
</dbReference>
<reference evidence="6" key="1">
    <citation type="submission" date="2021-06" db="EMBL/GenBank/DDBJ databases">
        <authorList>
            <person name="Criscuolo A."/>
        </authorList>
    </citation>
    <scope>NUCLEOTIDE SEQUENCE</scope>
    <source>
        <strain evidence="6">CIP111600</strain>
    </source>
</reference>
<protein>
    <submittedName>
        <fullName evidence="6">HTH-type transcriptional regulator CynR</fullName>
    </submittedName>
</protein>
<dbReference type="Proteomes" id="UP000693672">
    <property type="component" value="Unassembled WGS sequence"/>
</dbReference>
<gene>
    <name evidence="6" type="primary">cynR_2</name>
    <name evidence="6" type="ORF">PAESOLCIP111_03031</name>
</gene>
<keyword evidence="3" id="KW-0238">DNA-binding</keyword>
<comment type="similarity">
    <text evidence="1">Belongs to the LysR transcriptional regulatory family.</text>
</comment>
<evidence type="ECO:0000313" key="7">
    <source>
        <dbReference type="Proteomes" id="UP000693672"/>
    </source>
</evidence>